<gene>
    <name evidence="1" type="ORF">MTR67_034237</name>
</gene>
<keyword evidence="2" id="KW-1185">Reference proteome</keyword>
<evidence type="ECO:0000313" key="1">
    <source>
        <dbReference type="EMBL" id="WMV40852.1"/>
    </source>
</evidence>
<reference evidence="1" key="1">
    <citation type="submission" date="2023-08" db="EMBL/GenBank/DDBJ databases">
        <title>A de novo genome assembly of Solanum verrucosum Schlechtendal, a Mexican diploid species geographically isolated from the other diploid A-genome species in potato relatives.</title>
        <authorList>
            <person name="Hosaka K."/>
        </authorList>
    </citation>
    <scope>NUCLEOTIDE SEQUENCE</scope>
    <source>
        <tissue evidence="1">Young leaves</tissue>
    </source>
</reference>
<proteinExistence type="predicted"/>
<accession>A0AAF0U7R7</accession>
<dbReference type="Proteomes" id="UP001234989">
    <property type="component" value="Chromosome 8"/>
</dbReference>
<dbReference type="EMBL" id="CP133619">
    <property type="protein sequence ID" value="WMV40852.1"/>
    <property type="molecule type" value="Genomic_DNA"/>
</dbReference>
<sequence length="70" mass="7972">MVPSPPHVISHPFVINGSGLPEKCPISHSSLSNRPEKVDFFFPFMISLLFPLRVAFPRIQNLNSWSPNWL</sequence>
<dbReference type="AlphaFoldDB" id="A0AAF0U7R7"/>
<organism evidence="1 2">
    <name type="scientific">Solanum verrucosum</name>
    <dbReference type="NCBI Taxonomy" id="315347"/>
    <lineage>
        <taxon>Eukaryota</taxon>
        <taxon>Viridiplantae</taxon>
        <taxon>Streptophyta</taxon>
        <taxon>Embryophyta</taxon>
        <taxon>Tracheophyta</taxon>
        <taxon>Spermatophyta</taxon>
        <taxon>Magnoliopsida</taxon>
        <taxon>eudicotyledons</taxon>
        <taxon>Gunneridae</taxon>
        <taxon>Pentapetalae</taxon>
        <taxon>asterids</taxon>
        <taxon>lamiids</taxon>
        <taxon>Solanales</taxon>
        <taxon>Solanaceae</taxon>
        <taxon>Solanoideae</taxon>
        <taxon>Solaneae</taxon>
        <taxon>Solanum</taxon>
    </lineage>
</organism>
<name>A0AAF0U7R7_SOLVR</name>
<evidence type="ECO:0000313" key="2">
    <source>
        <dbReference type="Proteomes" id="UP001234989"/>
    </source>
</evidence>
<protein>
    <submittedName>
        <fullName evidence="1">Uncharacterized protein</fullName>
    </submittedName>
</protein>